<evidence type="ECO:0000313" key="3">
    <source>
        <dbReference type="Proteomes" id="UP001156666"/>
    </source>
</evidence>
<name>A0AA37SNM4_9BACT</name>
<sequence length="267" mass="30952">MWKFSIVLFALVTCAPKQGEGNTQENTDPIKVNVASEPLSETIVANPADTTYHSYGFNMLMGHFDPAKHKDYVVVEAKYADRSGMYIHKDTYNAFLLMREAARLDSVNLVIRSATRNFDYQKGIWERKWEKESAIKDPVTRALKILEYSSMPGTSRHHWGSDIDLNNFNNSWFEKGEGLRMWNWLEEHAAEFGFCRPYTAKDELRPNGYQEERWHWSYMPLSKYFMSMAKEKHSDSEINGFKGAEVADEINVVENYVMGVNKQCIDN</sequence>
<reference evidence="2" key="1">
    <citation type="journal article" date="2014" name="Int. J. Syst. Evol. Microbiol.">
        <title>Complete genome sequence of Corynebacterium casei LMG S-19264T (=DSM 44701T), isolated from a smear-ripened cheese.</title>
        <authorList>
            <consortium name="US DOE Joint Genome Institute (JGI-PGF)"/>
            <person name="Walter F."/>
            <person name="Albersmeier A."/>
            <person name="Kalinowski J."/>
            <person name="Ruckert C."/>
        </authorList>
    </citation>
    <scope>NUCLEOTIDE SEQUENCE</scope>
    <source>
        <strain evidence="2">NBRC 108769</strain>
    </source>
</reference>
<evidence type="ECO:0000259" key="1">
    <source>
        <dbReference type="Pfam" id="PF02557"/>
    </source>
</evidence>
<dbReference type="RefSeq" id="WP_235291561.1">
    <property type="nucleotide sequence ID" value="NZ_BSOH01000014.1"/>
</dbReference>
<dbReference type="InterPro" id="IPR003709">
    <property type="entry name" value="VanY-like_core_dom"/>
</dbReference>
<dbReference type="InterPro" id="IPR009045">
    <property type="entry name" value="Zn_M74/Hedgehog-like"/>
</dbReference>
<comment type="caution">
    <text evidence="2">The sequence shown here is derived from an EMBL/GenBank/DDBJ whole genome shotgun (WGS) entry which is preliminary data.</text>
</comment>
<organism evidence="2 3">
    <name type="scientific">Portibacter lacus</name>
    <dbReference type="NCBI Taxonomy" id="1099794"/>
    <lineage>
        <taxon>Bacteria</taxon>
        <taxon>Pseudomonadati</taxon>
        <taxon>Bacteroidota</taxon>
        <taxon>Saprospiria</taxon>
        <taxon>Saprospirales</taxon>
        <taxon>Haliscomenobacteraceae</taxon>
        <taxon>Portibacter</taxon>
    </lineage>
</organism>
<keyword evidence="3" id="KW-1185">Reference proteome</keyword>
<dbReference type="InterPro" id="IPR052179">
    <property type="entry name" value="DD-CPase-like"/>
</dbReference>
<dbReference type="Gene3D" id="3.30.1380.10">
    <property type="match status" value="1"/>
</dbReference>
<dbReference type="PANTHER" id="PTHR34385:SF1">
    <property type="entry name" value="PEPTIDOGLYCAN L-ALANYL-D-GLUTAMATE ENDOPEPTIDASE CWLK"/>
    <property type="match status" value="1"/>
</dbReference>
<dbReference type="SUPFAM" id="SSF55166">
    <property type="entry name" value="Hedgehog/DD-peptidase"/>
    <property type="match status" value="1"/>
</dbReference>
<accession>A0AA37SNM4</accession>
<dbReference type="GO" id="GO:0006508">
    <property type="term" value="P:proteolysis"/>
    <property type="evidence" value="ECO:0007669"/>
    <property type="project" value="InterPro"/>
</dbReference>
<dbReference type="Proteomes" id="UP001156666">
    <property type="component" value="Unassembled WGS sequence"/>
</dbReference>
<dbReference type="GO" id="GO:0008233">
    <property type="term" value="F:peptidase activity"/>
    <property type="evidence" value="ECO:0007669"/>
    <property type="project" value="InterPro"/>
</dbReference>
<dbReference type="EMBL" id="BSOH01000014">
    <property type="protein sequence ID" value="GLR17881.1"/>
    <property type="molecule type" value="Genomic_DNA"/>
</dbReference>
<gene>
    <name evidence="2" type="ORF">GCM10007940_24960</name>
</gene>
<dbReference type="PANTHER" id="PTHR34385">
    <property type="entry name" value="D-ALANYL-D-ALANINE CARBOXYPEPTIDASE"/>
    <property type="match status" value="1"/>
</dbReference>
<dbReference type="Pfam" id="PF02557">
    <property type="entry name" value="VanY"/>
    <property type="match status" value="1"/>
</dbReference>
<dbReference type="AlphaFoldDB" id="A0AA37SNM4"/>
<proteinExistence type="predicted"/>
<reference evidence="2" key="2">
    <citation type="submission" date="2023-01" db="EMBL/GenBank/DDBJ databases">
        <title>Draft genome sequence of Portibacter lacus strain NBRC 108769.</title>
        <authorList>
            <person name="Sun Q."/>
            <person name="Mori K."/>
        </authorList>
    </citation>
    <scope>NUCLEOTIDE SEQUENCE</scope>
    <source>
        <strain evidence="2">NBRC 108769</strain>
    </source>
</reference>
<feature type="domain" description="D-alanyl-D-alanine carboxypeptidase-like core" evidence="1">
    <location>
        <begin position="86"/>
        <end position="220"/>
    </location>
</feature>
<protein>
    <recommendedName>
        <fullName evidence="1">D-alanyl-D-alanine carboxypeptidase-like core domain-containing protein</fullName>
    </recommendedName>
</protein>
<evidence type="ECO:0000313" key="2">
    <source>
        <dbReference type="EMBL" id="GLR17881.1"/>
    </source>
</evidence>
<dbReference type="CDD" id="cd14847">
    <property type="entry name" value="DD-carboxypeptidase_like"/>
    <property type="match status" value="1"/>
</dbReference>